<reference evidence="1 2" key="1">
    <citation type="submission" date="2018-10" db="EMBL/GenBank/DDBJ databases">
        <title>Genome assembly for a Yunnan-Guizhou Plateau 3E fish, Anabarilius grahami (Regan), and its evolutionary and genetic applications.</title>
        <authorList>
            <person name="Jiang W."/>
        </authorList>
    </citation>
    <scope>NUCLEOTIDE SEQUENCE [LARGE SCALE GENOMIC DNA]</scope>
    <source>
        <strain evidence="1">AG-KIZ</strain>
        <tissue evidence="1">Muscle</tissue>
    </source>
</reference>
<name>A0A3N0XZ96_ANAGA</name>
<gene>
    <name evidence="1" type="ORF">DPX16_22705</name>
</gene>
<proteinExistence type="predicted"/>
<accession>A0A3N0XZ96</accession>
<organism evidence="1 2">
    <name type="scientific">Anabarilius grahami</name>
    <name type="common">Kanglang fish</name>
    <name type="synonym">Barilius grahami</name>
    <dbReference type="NCBI Taxonomy" id="495550"/>
    <lineage>
        <taxon>Eukaryota</taxon>
        <taxon>Metazoa</taxon>
        <taxon>Chordata</taxon>
        <taxon>Craniata</taxon>
        <taxon>Vertebrata</taxon>
        <taxon>Euteleostomi</taxon>
        <taxon>Actinopterygii</taxon>
        <taxon>Neopterygii</taxon>
        <taxon>Teleostei</taxon>
        <taxon>Ostariophysi</taxon>
        <taxon>Cypriniformes</taxon>
        <taxon>Xenocyprididae</taxon>
        <taxon>Xenocypridinae</taxon>
        <taxon>Xenocypridinae incertae sedis</taxon>
        <taxon>Anabarilius</taxon>
    </lineage>
</organism>
<evidence type="ECO:0000313" key="2">
    <source>
        <dbReference type="Proteomes" id="UP000281406"/>
    </source>
</evidence>
<comment type="caution">
    <text evidence="1">The sequence shown here is derived from an EMBL/GenBank/DDBJ whole genome shotgun (WGS) entry which is preliminary data.</text>
</comment>
<dbReference type="Proteomes" id="UP000281406">
    <property type="component" value="Unassembled WGS sequence"/>
</dbReference>
<dbReference type="AlphaFoldDB" id="A0A3N0XZ96"/>
<keyword evidence="2" id="KW-1185">Reference proteome</keyword>
<evidence type="ECO:0000313" key="1">
    <source>
        <dbReference type="EMBL" id="ROK16087.1"/>
    </source>
</evidence>
<dbReference type="EMBL" id="RJVU01057856">
    <property type="protein sequence ID" value="ROK16087.1"/>
    <property type="molecule type" value="Genomic_DNA"/>
</dbReference>
<protein>
    <submittedName>
        <fullName evidence="1">Uncharacterized protein</fullName>
    </submittedName>
</protein>
<sequence>MILSGLGIKGLDRPRPGVPYASATKNSFLEGVEGPEVLGGPWTEQGINFLKAADSQPPKLLYHQISTTVPQQCGRRGWDIKEDDLITLHYGRQIAQGMHYAVSDADTMGTLIPTMPC</sequence>